<keyword evidence="8" id="KW-1185">Reference proteome</keyword>
<dbReference type="OrthoDB" id="6755010at2759"/>
<dbReference type="PANTHER" id="PTHR45861">
    <property type="entry name" value="DNA POLYMERASE ALPHA CATALYTIC SUBUNIT"/>
    <property type="match status" value="1"/>
</dbReference>
<evidence type="ECO:0000256" key="2">
    <source>
        <dbReference type="ARBA" id="ARBA00022679"/>
    </source>
</evidence>
<evidence type="ECO:0000256" key="3">
    <source>
        <dbReference type="ARBA" id="ARBA00022695"/>
    </source>
</evidence>
<reference evidence="7 8" key="1">
    <citation type="submission" date="2018-11" db="EMBL/GenBank/DDBJ databases">
        <authorList>
            <consortium name="Pathogen Informatics"/>
        </authorList>
    </citation>
    <scope>NUCLEOTIDE SEQUENCE [LARGE SCALE GENOMIC DNA]</scope>
</reference>
<dbReference type="SUPFAM" id="SSF53098">
    <property type="entry name" value="Ribonuclease H-like"/>
    <property type="match status" value="1"/>
</dbReference>
<sequence>MDKLKVANWSRTSRLKRTINVGKVAHNKAGQWELTAGRMLVDSRLSAMELVRSRSYDLSELVSQLLGVSRENIYANEIAAKFSSSQQLLNLIQWSWMDPWLSLRVIAQINALQLAVQITNIVGGVTSRTLMGGRAERNEFLLLHAFNKANYIAPNKYQTSFKKGNQEKFAKNEDDEVTEENETEVKSKNKAQYSGGLVLEPKKGELYGSQLI</sequence>
<feature type="domain" description="DNA-directed DNA polymerase family B multifunctional" evidence="6">
    <location>
        <begin position="126"/>
        <end position="204"/>
    </location>
</feature>
<dbReference type="GO" id="GO:0006273">
    <property type="term" value="P:lagging strand elongation"/>
    <property type="evidence" value="ECO:0007669"/>
    <property type="project" value="TreeGrafter"/>
</dbReference>
<evidence type="ECO:0000256" key="5">
    <source>
        <dbReference type="SAM" id="MobiDB-lite"/>
    </source>
</evidence>
<evidence type="ECO:0000256" key="4">
    <source>
        <dbReference type="ARBA" id="ARBA00022932"/>
    </source>
</evidence>
<dbReference type="GO" id="GO:0006272">
    <property type="term" value="P:leading strand elongation"/>
    <property type="evidence" value="ECO:0007669"/>
    <property type="project" value="TreeGrafter"/>
</dbReference>
<dbReference type="InterPro" id="IPR036397">
    <property type="entry name" value="RNaseH_sf"/>
</dbReference>
<feature type="compositionally biased region" description="Acidic residues" evidence="5">
    <location>
        <begin position="173"/>
        <end position="182"/>
    </location>
</feature>
<dbReference type="GO" id="GO:1902975">
    <property type="term" value="P:mitotic DNA replication initiation"/>
    <property type="evidence" value="ECO:0007669"/>
    <property type="project" value="TreeGrafter"/>
</dbReference>
<gene>
    <name evidence="7" type="ORF">SVUK_LOCUS7703</name>
</gene>
<feature type="region of interest" description="Disordered" evidence="5">
    <location>
        <begin position="164"/>
        <end position="189"/>
    </location>
</feature>
<dbReference type="InterPro" id="IPR006134">
    <property type="entry name" value="DNA-dir_DNA_pol_B_multi_dom"/>
</dbReference>
<dbReference type="GO" id="GO:0003887">
    <property type="term" value="F:DNA-directed DNA polymerase activity"/>
    <property type="evidence" value="ECO:0007669"/>
    <property type="project" value="UniProtKB-KW"/>
</dbReference>
<proteinExistence type="predicted"/>
<dbReference type="Proteomes" id="UP000270094">
    <property type="component" value="Unassembled WGS sequence"/>
</dbReference>
<dbReference type="EMBL" id="UYYB01026801">
    <property type="protein sequence ID" value="VDM72705.1"/>
    <property type="molecule type" value="Genomic_DNA"/>
</dbReference>
<evidence type="ECO:0000259" key="6">
    <source>
        <dbReference type="Pfam" id="PF00136"/>
    </source>
</evidence>
<evidence type="ECO:0000313" key="7">
    <source>
        <dbReference type="EMBL" id="VDM72705.1"/>
    </source>
</evidence>
<evidence type="ECO:0000313" key="8">
    <source>
        <dbReference type="Proteomes" id="UP000270094"/>
    </source>
</evidence>
<name>A0A3P7KQ24_STRVU</name>
<protein>
    <recommendedName>
        <fullName evidence="1">DNA-directed DNA polymerase</fullName>
        <ecNumber evidence="1">2.7.7.7</ecNumber>
    </recommendedName>
</protein>
<dbReference type="GO" id="GO:0003682">
    <property type="term" value="F:chromatin binding"/>
    <property type="evidence" value="ECO:0007669"/>
    <property type="project" value="TreeGrafter"/>
</dbReference>
<keyword evidence="3" id="KW-0548">Nucleotidyltransferase</keyword>
<keyword evidence="4" id="KW-0239">DNA-directed DNA polymerase</keyword>
<dbReference type="GO" id="GO:0000166">
    <property type="term" value="F:nucleotide binding"/>
    <property type="evidence" value="ECO:0007669"/>
    <property type="project" value="InterPro"/>
</dbReference>
<dbReference type="GO" id="GO:0005658">
    <property type="term" value="C:alpha DNA polymerase:primase complex"/>
    <property type="evidence" value="ECO:0007669"/>
    <property type="project" value="TreeGrafter"/>
</dbReference>
<dbReference type="InterPro" id="IPR012337">
    <property type="entry name" value="RNaseH-like_sf"/>
</dbReference>
<keyword evidence="2" id="KW-0808">Transferase</keyword>
<dbReference type="AlphaFoldDB" id="A0A3P7KQ24"/>
<dbReference type="PANTHER" id="PTHR45861:SF1">
    <property type="entry name" value="DNA POLYMERASE ALPHA CATALYTIC SUBUNIT"/>
    <property type="match status" value="1"/>
</dbReference>
<accession>A0A3P7KQ24</accession>
<dbReference type="Gene3D" id="3.30.420.10">
    <property type="entry name" value="Ribonuclease H-like superfamily/Ribonuclease H"/>
    <property type="match status" value="1"/>
</dbReference>
<dbReference type="EC" id="2.7.7.7" evidence="1"/>
<dbReference type="GO" id="GO:0003697">
    <property type="term" value="F:single-stranded DNA binding"/>
    <property type="evidence" value="ECO:0007669"/>
    <property type="project" value="TreeGrafter"/>
</dbReference>
<organism evidence="7 8">
    <name type="scientific">Strongylus vulgaris</name>
    <name type="common">Blood worm</name>
    <dbReference type="NCBI Taxonomy" id="40348"/>
    <lineage>
        <taxon>Eukaryota</taxon>
        <taxon>Metazoa</taxon>
        <taxon>Ecdysozoa</taxon>
        <taxon>Nematoda</taxon>
        <taxon>Chromadorea</taxon>
        <taxon>Rhabditida</taxon>
        <taxon>Rhabditina</taxon>
        <taxon>Rhabditomorpha</taxon>
        <taxon>Strongyloidea</taxon>
        <taxon>Strongylidae</taxon>
        <taxon>Strongylus</taxon>
    </lineage>
</organism>
<dbReference type="Pfam" id="PF00136">
    <property type="entry name" value="DNA_pol_B"/>
    <property type="match status" value="1"/>
</dbReference>
<evidence type="ECO:0000256" key="1">
    <source>
        <dbReference type="ARBA" id="ARBA00012417"/>
    </source>
</evidence>
<dbReference type="GO" id="GO:0003688">
    <property type="term" value="F:DNA replication origin binding"/>
    <property type="evidence" value="ECO:0007669"/>
    <property type="project" value="TreeGrafter"/>
</dbReference>